<dbReference type="InterPro" id="IPR010359">
    <property type="entry name" value="IrrE_HExxH"/>
</dbReference>
<dbReference type="OrthoDB" id="78367at2157"/>
<proteinExistence type="predicted"/>
<evidence type="ECO:0000313" key="3">
    <source>
        <dbReference type="Proteomes" id="UP000008680"/>
    </source>
</evidence>
<name>D3E4V2_METRM</name>
<dbReference type="STRING" id="634498.mru_1646"/>
<dbReference type="EMBL" id="CP001719">
    <property type="protein sequence ID" value="ADC47496.1"/>
    <property type="molecule type" value="Genomic_DNA"/>
</dbReference>
<dbReference type="KEGG" id="mru:mru_1646"/>
<dbReference type="HOGENOM" id="CLU_057454_0_1_2"/>
<dbReference type="Gene3D" id="1.10.10.2910">
    <property type="match status" value="1"/>
</dbReference>
<dbReference type="Proteomes" id="UP000008680">
    <property type="component" value="Chromosome"/>
</dbReference>
<dbReference type="AlphaFoldDB" id="D3E4V2"/>
<protein>
    <recommendedName>
        <fullName evidence="1">IrrE N-terminal-like domain-containing protein</fullName>
    </recommendedName>
</protein>
<dbReference type="eggNOG" id="arCOG07475">
    <property type="taxonomic scope" value="Archaea"/>
</dbReference>
<reference evidence="2 3" key="1">
    <citation type="journal article" date="2010" name="PLoS ONE">
        <title>The genome sequence of the rumen methanogen Methanobrevibacter ruminantium reveals new possibilities for controlling ruminant methane emissions.</title>
        <authorList>
            <person name="Leahy S.C."/>
            <person name="Kelly W.J."/>
            <person name="Altermann E."/>
            <person name="Ronimus R.S."/>
            <person name="Yeoman C.J."/>
            <person name="Pacheco D.M."/>
            <person name="Li D."/>
            <person name="Kong Z."/>
            <person name="McTavish S."/>
            <person name="Sang C."/>
            <person name="Lambie S.C."/>
            <person name="Janssen P.H."/>
            <person name="Dey D."/>
            <person name="Attwood G.T."/>
        </authorList>
    </citation>
    <scope>NUCLEOTIDE SEQUENCE [LARGE SCALE GENOMIC DNA]</scope>
    <source>
        <strain evidence="3">ATCC 35063 / DSM 1093 / JCM 13430 / OCM 146 / M1</strain>
    </source>
</reference>
<gene>
    <name evidence="2" type="ordered locus">mru_1646</name>
</gene>
<feature type="domain" description="IrrE N-terminal-like" evidence="1">
    <location>
        <begin position="204"/>
        <end position="267"/>
    </location>
</feature>
<evidence type="ECO:0000259" key="1">
    <source>
        <dbReference type="Pfam" id="PF06114"/>
    </source>
</evidence>
<dbReference type="GeneID" id="8771307"/>
<dbReference type="Pfam" id="PF06114">
    <property type="entry name" value="Peptidase_M78"/>
    <property type="match status" value="1"/>
</dbReference>
<keyword evidence="3" id="KW-1185">Reference proteome</keyword>
<dbReference type="RefSeq" id="WP_012956444.1">
    <property type="nucleotide sequence ID" value="NC_013790.1"/>
</dbReference>
<accession>D3E4V2</accession>
<evidence type="ECO:0000313" key="2">
    <source>
        <dbReference type="EMBL" id="ADC47496.1"/>
    </source>
</evidence>
<dbReference type="PANTHER" id="PTHR43236:SF2">
    <property type="entry name" value="BLL0069 PROTEIN"/>
    <property type="match status" value="1"/>
</dbReference>
<dbReference type="InterPro" id="IPR052345">
    <property type="entry name" value="Rad_response_metalloprotease"/>
</dbReference>
<sequence length="338" mass="39299">MVERANINPAMMLWARKRAGYINGFEEDLPKDIKSKYKSWESGEEKPTWTQLRKASKKFCLPSAFFFLEKVPEDDDFPKMINYRKLDADDIFENNSPSLIKQIRKSQSRREHYLDLLYELEENIPSFEIYEGSLNKKHVSNYIREKLGISLETQKTWIRKNKSKDSRHYNFLNKWKEIITRKIGVLIFESEGVALNEMRGLCIFHKEVPIILLNGKDSVNGRIFSLFHELTHLLLGQSAICGDDENIDEEIFYNAVAGEFLVPNEDLCKNTNADNMDTISNGAGGNYLNNQIKYNGEPYCAVVLEAYEKGIINGGEFSRFTNLNKKFIPFMFNRYLFS</sequence>
<dbReference type="PANTHER" id="PTHR43236">
    <property type="entry name" value="ANTITOXIN HIGA1"/>
    <property type="match status" value="1"/>
</dbReference>
<dbReference type="PATRIC" id="fig|634498.28.peg.1647"/>
<organism evidence="2 3">
    <name type="scientific">Methanobrevibacter ruminantium (strain ATCC 35063 / DSM 1093 / JCM 13430 / OCM 146 / M1)</name>
    <name type="common">Methanobacterium ruminantium</name>
    <dbReference type="NCBI Taxonomy" id="634498"/>
    <lineage>
        <taxon>Archaea</taxon>
        <taxon>Methanobacteriati</taxon>
        <taxon>Methanobacteriota</taxon>
        <taxon>Methanomada group</taxon>
        <taxon>Methanobacteria</taxon>
        <taxon>Methanobacteriales</taxon>
        <taxon>Methanobacteriaceae</taxon>
        <taxon>Methanobrevibacter</taxon>
    </lineage>
</organism>